<evidence type="ECO:0000313" key="1">
    <source>
        <dbReference type="EMBL" id="KAK2952468.1"/>
    </source>
</evidence>
<reference evidence="1 2" key="1">
    <citation type="journal article" date="2022" name="bioRxiv">
        <title>Genomics of Preaxostyla Flagellates Illuminates Evolutionary Transitions and the Path Towards Mitochondrial Loss.</title>
        <authorList>
            <person name="Novak L.V.F."/>
            <person name="Treitli S.C."/>
            <person name="Pyrih J."/>
            <person name="Halakuc P."/>
            <person name="Pipaliya S.V."/>
            <person name="Vacek V."/>
            <person name="Brzon O."/>
            <person name="Soukal P."/>
            <person name="Eme L."/>
            <person name="Dacks J.B."/>
            <person name="Karnkowska A."/>
            <person name="Elias M."/>
            <person name="Hampl V."/>
        </authorList>
    </citation>
    <scope>NUCLEOTIDE SEQUENCE [LARGE SCALE GENOMIC DNA]</scope>
    <source>
        <strain evidence="1">NAU3</strain>
        <tissue evidence="1">Gut</tissue>
    </source>
</reference>
<protein>
    <submittedName>
        <fullName evidence="1">Uncharacterized protein</fullName>
    </submittedName>
</protein>
<dbReference type="EMBL" id="JARBJD010000103">
    <property type="protein sequence ID" value="KAK2952468.1"/>
    <property type="molecule type" value="Genomic_DNA"/>
</dbReference>
<dbReference type="Proteomes" id="UP001281761">
    <property type="component" value="Unassembled WGS sequence"/>
</dbReference>
<sequence length="200" mass="21734">MIQPNNPLFTSSPELIAQHEVCCSDKALDGSEGNTVGIKKKLGFEKGVDTGREVAESQTENTLSLSLYPHQEADLVYGHNYSVTSMEAEPEEPILMEASDCSFETPSEPPRLASVVVGEMVSDSDESTVTLSFVSFALERTTEYTIQLTSAATPLLPMHTSTHTLWTQADGSLLAFAIGFGSVTKEMITISTYLIFRDSL</sequence>
<organism evidence="1 2">
    <name type="scientific">Blattamonas nauphoetae</name>
    <dbReference type="NCBI Taxonomy" id="2049346"/>
    <lineage>
        <taxon>Eukaryota</taxon>
        <taxon>Metamonada</taxon>
        <taxon>Preaxostyla</taxon>
        <taxon>Oxymonadida</taxon>
        <taxon>Blattamonas</taxon>
    </lineage>
</organism>
<comment type="caution">
    <text evidence="1">The sequence shown here is derived from an EMBL/GenBank/DDBJ whole genome shotgun (WGS) entry which is preliminary data.</text>
</comment>
<proteinExistence type="predicted"/>
<gene>
    <name evidence="1" type="ORF">BLNAU_12574</name>
</gene>
<accession>A0ABQ9XJ59</accession>
<evidence type="ECO:0000313" key="2">
    <source>
        <dbReference type="Proteomes" id="UP001281761"/>
    </source>
</evidence>
<keyword evidence="2" id="KW-1185">Reference proteome</keyword>
<name>A0ABQ9XJ59_9EUKA</name>